<dbReference type="Pfam" id="PF05547">
    <property type="entry name" value="Peptidase_M6"/>
    <property type="match status" value="1"/>
</dbReference>
<reference evidence="2" key="1">
    <citation type="journal article" date="2021" name="PeerJ">
        <title>Extensive microbial diversity within the chicken gut microbiome revealed by metagenomics and culture.</title>
        <authorList>
            <person name="Gilroy R."/>
            <person name="Ravi A."/>
            <person name="Getino M."/>
            <person name="Pursley I."/>
            <person name="Horton D.L."/>
            <person name="Alikhan N.F."/>
            <person name="Baker D."/>
            <person name="Gharbi K."/>
            <person name="Hall N."/>
            <person name="Watson M."/>
            <person name="Adriaenssens E.M."/>
            <person name="Foster-Nyarko E."/>
            <person name="Jarju S."/>
            <person name="Secka A."/>
            <person name="Antonio M."/>
            <person name="Oren A."/>
            <person name="Chaudhuri R.R."/>
            <person name="La Ragione R."/>
            <person name="Hildebrand F."/>
            <person name="Pallen M.J."/>
        </authorList>
    </citation>
    <scope>NUCLEOTIDE SEQUENCE</scope>
    <source>
        <strain evidence="2">Gambia16-554</strain>
    </source>
</reference>
<dbReference type="AlphaFoldDB" id="A0A9D2GQS6"/>
<dbReference type="EMBL" id="DXAW01000068">
    <property type="protein sequence ID" value="HIZ85540.1"/>
    <property type="molecule type" value="Genomic_DNA"/>
</dbReference>
<evidence type="ECO:0000259" key="1">
    <source>
        <dbReference type="Pfam" id="PF05547"/>
    </source>
</evidence>
<gene>
    <name evidence="2" type="ORF">IAC04_03520</name>
</gene>
<proteinExistence type="predicted"/>
<comment type="caution">
    <text evidence="2">The sequence shown here is derived from an EMBL/GenBank/DDBJ whole genome shotgun (WGS) entry which is preliminary data.</text>
</comment>
<protein>
    <submittedName>
        <fullName evidence="2">M6 family metalloprotease domain-containing protein</fullName>
    </submittedName>
</protein>
<evidence type="ECO:0000313" key="3">
    <source>
        <dbReference type="Proteomes" id="UP000824115"/>
    </source>
</evidence>
<dbReference type="GO" id="GO:0008237">
    <property type="term" value="F:metallopeptidase activity"/>
    <property type="evidence" value="ECO:0007669"/>
    <property type="project" value="UniProtKB-KW"/>
</dbReference>
<dbReference type="SUPFAM" id="SSF55486">
    <property type="entry name" value="Metalloproteases ('zincins'), catalytic domain"/>
    <property type="match status" value="1"/>
</dbReference>
<evidence type="ECO:0000313" key="2">
    <source>
        <dbReference type="EMBL" id="HIZ85540.1"/>
    </source>
</evidence>
<feature type="domain" description="Peptidase M6-like" evidence="1">
    <location>
        <begin position="160"/>
        <end position="352"/>
    </location>
</feature>
<name>A0A9D2GQS6_9BACT</name>
<sequence length="870" mass="94181">MHIRTFILSISLILLTYAVTTHPAWAVKAYPHPITVTQPDGSRITIRMHGDEFLNWTTSGGRLVEKGPDGFYYLASFNADGSKSISRTRATGTSLSLSSAERVNIPRSVIAAAKARREAARKAMSAEDHSRSIGNKKFLVLLIEFNDLAFTVPSPQATFSNMANQPGYSGGNQQGSAYDYFKDNSGGLFNPSFDIVGPIKVSKGYAWYGNDGKGGHRAADLLVEACGLIDSQTDFSQYDNDGDGLIDNIFFFFAGHNEAEGAGVDYIWPHAADIQHLSVMVDGVMIAQYACTSEYMGSEGTDMAGIGTFCHEFAHTLGLTDVYDTDGDIGGTAVSDLGTFTLMSDGVYNNNGHTPPYLNAVERNILGWMDDPVEWTESGSKTIAPIESNVAYMTSTANPGEYFVYENRQNNGWDAYTGGHGLIIYHIDQSDNMAGDVTAADRWSRVDGGVNNFAAHQCFDMIESVYPESSVTSPMDRPFPGSRNVTSITRDTEPSLTDWAGNFTGFTISDITESGGNVTLNLSVEKTRTLSGTVTTTDGRPIENATVTITETEMSEPKARGLRVSKSVAGADAIETVTDGNGHFEADLSSAEGTRFSIKVERFGFAAYIKTFTFVYGNMNLDISLPDSEEQTAVELKKYESFNSLVTGWSAGTDTHAGIRFKSSELADYSGYTFKSISFLTTTAGASSAGVTLDIGGERVLDVPVEKFNSGSMTTVDISDKNITIDGESNLYIGYYLTAPDTDQPVACDNEAAREGGCYFYFDGEGWIDYSEQINHNLIISAVLTNPDGALYYLGINTIRSPKKAYAAGETFTFELNPSNNPPSSAEWSMDGQPISTGSVELTSGTHTIEAFLEYSDGYSETVSLEIYVN</sequence>
<accession>A0A9D2GQS6</accession>
<dbReference type="InterPro" id="IPR008757">
    <property type="entry name" value="Peptidase_M6-like_domain"/>
</dbReference>
<dbReference type="Proteomes" id="UP000824115">
    <property type="component" value="Unassembled WGS sequence"/>
</dbReference>
<keyword evidence="2" id="KW-0645">Protease</keyword>
<dbReference type="Gene3D" id="2.60.40.1120">
    <property type="entry name" value="Carboxypeptidase-like, regulatory domain"/>
    <property type="match status" value="1"/>
</dbReference>
<dbReference type="SUPFAM" id="SSF49464">
    <property type="entry name" value="Carboxypeptidase regulatory domain-like"/>
    <property type="match status" value="1"/>
</dbReference>
<dbReference type="PANTHER" id="PTHR41775">
    <property type="entry name" value="SECRETED PROTEIN-RELATED"/>
    <property type="match status" value="1"/>
</dbReference>
<dbReference type="NCBIfam" id="TIGR03296">
    <property type="entry name" value="M6dom_TIGR03296"/>
    <property type="match status" value="1"/>
</dbReference>
<dbReference type="GO" id="GO:0006508">
    <property type="term" value="P:proteolysis"/>
    <property type="evidence" value="ECO:0007669"/>
    <property type="project" value="InterPro"/>
</dbReference>
<organism evidence="2 3">
    <name type="scientific">Candidatus Coprenecus stercoravium</name>
    <dbReference type="NCBI Taxonomy" id="2840735"/>
    <lineage>
        <taxon>Bacteria</taxon>
        <taxon>Pseudomonadati</taxon>
        <taxon>Bacteroidota</taxon>
        <taxon>Bacteroidia</taxon>
        <taxon>Bacteroidales</taxon>
        <taxon>Rikenellaceae</taxon>
        <taxon>Rikenellaceae incertae sedis</taxon>
        <taxon>Candidatus Coprenecus</taxon>
    </lineage>
</organism>
<keyword evidence="2" id="KW-0378">Hydrolase</keyword>
<reference evidence="2" key="2">
    <citation type="submission" date="2021-04" db="EMBL/GenBank/DDBJ databases">
        <authorList>
            <person name="Gilroy R."/>
        </authorList>
    </citation>
    <scope>NUCLEOTIDE SEQUENCE</scope>
    <source>
        <strain evidence="2">Gambia16-554</strain>
    </source>
</reference>
<keyword evidence="2" id="KW-0482">Metalloprotease</keyword>
<dbReference type="PANTHER" id="PTHR41775:SF1">
    <property type="entry name" value="PEPTIDASE M6-LIKE DOMAIN-CONTAINING PROTEIN"/>
    <property type="match status" value="1"/>
</dbReference>
<dbReference type="InterPro" id="IPR008969">
    <property type="entry name" value="CarboxyPept-like_regulatory"/>
</dbReference>